<evidence type="ECO:0000313" key="4">
    <source>
        <dbReference type="EMBL" id="RFS20067.1"/>
    </source>
</evidence>
<dbReference type="PANTHER" id="PTHR37321:SF1">
    <property type="entry name" value="EXPORTED PROTEIN"/>
    <property type="match status" value="1"/>
</dbReference>
<name>A0A3E1Y6A1_9BACT</name>
<keyword evidence="5" id="KW-1185">Reference proteome</keyword>
<dbReference type="Pfam" id="PF20957">
    <property type="entry name" value="GxGYxYP_N_2nd"/>
    <property type="match status" value="1"/>
</dbReference>
<dbReference type="EMBL" id="QPMM01000011">
    <property type="protein sequence ID" value="RFS20067.1"/>
    <property type="molecule type" value="Genomic_DNA"/>
</dbReference>
<dbReference type="Pfam" id="PF20958">
    <property type="entry name" value="GxGYxYP_N_3rd"/>
    <property type="match status" value="1"/>
</dbReference>
<evidence type="ECO:0008006" key="6">
    <source>
        <dbReference type="Google" id="ProtNLM"/>
    </source>
</evidence>
<evidence type="ECO:0000259" key="1">
    <source>
        <dbReference type="Pfam" id="PF14323"/>
    </source>
</evidence>
<dbReference type="InterPro" id="IPR025832">
    <property type="entry name" value="GxGYxYP_C"/>
</dbReference>
<feature type="domain" description="GxGYxYP putative glycoside hydrolase C-terminal" evidence="1">
    <location>
        <begin position="329"/>
        <end position="550"/>
    </location>
</feature>
<protein>
    <recommendedName>
        <fullName evidence="6">GxGYxY sequence motif-containing protein</fullName>
    </recommendedName>
</protein>
<evidence type="ECO:0000259" key="2">
    <source>
        <dbReference type="Pfam" id="PF20957"/>
    </source>
</evidence>
<evidence type="ECO:0000313" key="5">
    <source>
        <dbReference type="Proteomes" id="UP000260644"/>
    </source>
</evidence>
<reference evidence="4 5" key="1">
    <citation type="submission" date="2018-07" db="EMBL/GenBank/DDBJ databases">
        <title>Chitinophaga K2CV101002-2 sp. nov., isolated from a monsoon evergreen broad-leaved forest soil.</title>
        <authorList>
            <person name="Lv Y."/>
        </authorList>
    </citation>
    <scope>NUCLEOTIDE SEQUENCE [LARGE SCALE GENOMIC DNA]</scope>
    <source>
        <strain evidence="4 5">GDMCC 1.1288</strain>
    </source>
</reference>
<dbReference type="Pfam" id="PF14323">
    <property type="entry name" value="GxGYxYP_C"/>
    <property type="match status" value="1"/>
</dbReference>
<dbReference type="InterPro" id="IPR048310">
    <property type="entry name" value="GxGYxYP_N_2nd"/>
</dbReference>
<feature type="domain" description="GxGYxYP putative glycoside hydrolase third N-terminal" evidence="3">
    <location>
        <begin position="218"/>
        <end position="304"/>
    </location>
</feature>
<dbReference type="InterPro" id="IPR038410">
    <property type="entry name" value="GxGYxYP_C_sf"/>
</dbReference>
<dbReference type="InterPro" id="IPR048309">
    <property type="entry name" value="GxGYxYP_N_3rd"/>
</dbReference>
<comment type="caution">
    <text evidence="4">The sequence shown here is derived from an EMBL/GenBank/DDBJ whole genome shotgun (WGS) entry which is preliminary data.</text>
</comment>
<accession>A0A3E1Y6A1</accession>
<dbReference type="Gene3D" id="3.20.20.490">
    <property type="entry name" value="GxGYxYP glycoside hydrolase, C-terminal domain"/>
    <property type="match status" value="1"/>
</dbReference>
<organism evidence="4 5">
    <name type="scientific">Chitinophaga silvatica</name>
    <dbReference type="NCBI Taxonomy" id="2282649"/>
    <lineage>
        <taxon>Bacteria</taxon>
        <taxon>Pseudomonadati</taxon>
        <taxon>Bacteroidota</taxon>
        <taxon>Chitinophagia</taxon>
        <taxon>Chitinophagales</taxon>
        <taxon>Chitinophagaceae</taxon>
        <taxon>Chitinophaga</taxon>
    </lineage>
</organism>
<dbReference type="Proteomes" id="UP000260644">
    <property type="component" value="Unassembled WGS sequence"/>
</dbReference>
<dbReference type="AlphaFoldDB" id="A0A3E1Y6A1"/>
<gene>
    <name evidence="4" type="ORF">DVR12_20315</name>
</gene>
<sequence length="609" mass="68931">MKIMTIIYGLVLAAMLNACQKYERPDPSKRPEQVPTQIYNEIYDPFSDQGQYWLPRQKAGKNYWLVVDSRSNNNNDDNNSLRNHILAESIIGVTALAVNEGRSETMVWTQDPNSNYSEIIKKTGMSHNGNQSTWELIQYHDNVKKVIEGYILCDVNKQESITAATVAAHVYKSIVVDVKYEDRVKNMGYTMKYDARNKTTADAWSEFKDKCSNNALVMMPTLTGNQRGYAIANKLMMVNYNRQYQNPGGGNNESLIKDVMNWLQPLSPVLGWEQVEEKQFVDLVSKSGNLMVPFDWAWNATIMSANYENNQAGLVKVTNPQFINYDSTKHYTSFLLTDGDNVQWMMNDFNSGDFYNNPLAKDMNISFGLPVANLSMISPFQLDKLIGLQNAKTSLIEYGGGGYYYPDNFGESKNRTELLNAIASKIGIHMRQHRTKVLGLICDQVTSAKSKEAFQAYISKNDELIGIVALQYTPYAGGNGETMWFKNSKGIDIPVITARYSIWNHGGQNMSNEGTPAYIASKINSLAQGNTSTQTLTMVHAWSDFRDIGDSNDPLAENQNGNTRGITPIQWCVRRLDKKVKVVNVEELIWQARMQHNKQQTKEYLSKVF</sequence>
<feature type="domain" description="GxGYxYP putative glycoside hydrolase second N-terminal" evidence="2">
    <location>
        <begin position="147"/>
        <end position="204"/>
    </location>
</feature>
<dbReference type="PANTHER" id="PTHR37321">
    <property type="entry name" value="EXPORTED PROTEIN-RELATED"/>
    <property type="match status" value="1"/>
</dbReference>
<evidence type="ECO:0000259" key="3">
    <source>
        <dbReference type="Pfam" id="PF20958"/>
    </source>
</evidence>
<proteinExistence type="predicted"/>